<organism evidence="1 2">
    <name type="scientific">Prosthecobacter vanneervenii</name>
    <dbReference type="NCBI Taxonomy" id="48466"/>
    <lineage>
        <taxon>Bacteria</taxon>
        <taxon>Pseudomonadati</taxon>
        <taxon>Verrucomicrobiota</taxon>
        <taxon>Verrucomicrobiia</taxon>
        <taxon>Verrucomicrobiales</taxon>
        <taxon>Verrucomicrobiaceae</taxon>
        <taxon>Prosthecobacter</taxon>
    </lineage>
</organism>
<name>A0A7W8DLM5_9BACT</name>
<sequence>MSDVSNISQIRASFPEEGFFAEKEWVLSPEAFALDEKTVELIRALGSALRAFQRACNRLYFHESYPWVAKLLDQGKPQRVLDLGRNPRWHDDLPRVLRPDLVLTETGVTISELDSLPGGIGLTAWLNETYAALGQDVIGGGAGMIEGFAAAFPSEDILISRESGDYLPEMSWLAERLGRRVLRPWEVQPYELNGAAIYRFFELFDLENVENADVMLRMAERGELSFTPPIKAFLEEKLWLALFWSPTLAGYWKSVLSAEHLALLQQCIPMGWVVDPVPLPPFAVWPKLDIQSWHEMKSFGGKLRQLVLKISGFSERGWGSRGVFIGHDLSHEQWGAAIDEALASFPSNPFVLQEFHRARVVSHPAWDEDRQATRAMQSRVRLCPYYFATSEEDHDPALGGVLATVCPADKKILHGMRDAMMLPCAAR</sequence>
<gene>
    <name evidence="1" type="ORF">HNQ65_003916</name>
</gene>
<proteinExistence type="predicted"/>
<dbReference type="EMBL" id="JACHIG010000009">
    <property type="protein sequence ID" value="MBB5034322.1"/>
    <property type="molecule type" value="Genomic_DNA"/>
</dbReference>
<dbReference type="Proteomes" id="UP000590740">
    <property type="component" value="Unassembled WGS sequence"/>
</dbReference>
<evidence type="ECO:0000313" key="2">
    <source>
        <dbReference type="Proteomes" id="UP000590740"/>
    </source>
</evidence>
<protein>
    <submittedName>
        <fullName evidence="1">Uncharacterized protein</fullName>
    </submittedName>
</protein>
<dbReference type="AlphaFoldDB" id="A0A7W8DLM5"/>
<dbReference type="RefSeq" id="WP_184342018.1">
    <property type="nucleotide sequence ID" value="NZ_JACHIG010000009.1"/>
</dbReference>
<comment type="caution">
    <text evidence="1">The sequence shown here is derived from an EMBL/GenBank/DDBJ whole genome shotgun (WGS) entry which is preliminary data.</text>
</comment>
<evidence type="ECO:0000313" key="1">
    <source>
        <dbReference type="EMBL" id="MBB5034322.1"/>
    </source>
</evidence>
<accession>A0A7W8DLM5</accession>
<reference evidence="1 2" key="1">
    <citation type="submission" date="2020-08" db="EMBL/GenBank/DDBJ databases">
        <title>Genomic Encyclopedia of Type Strains, Phase IV (KMG-IV): sequencing the most valuable type-strain genomes for metagenomic binning, comparative biology and taxonomic classification.</title>
        <authorList>
            <person name="Goeker M."/>
        </authorList>
    </citation>
    <scope>NUCLEOTIDE SEQUENCE [LARGE SCALE GENOMIC DNA]</scope>
    <source>
        <strain evidence="1 2">DSM 12252</strain>
    </source>
</reference>
<keyword evidence="2" id="KW-1185">Reference proteome</keyword>